<dbReference type="Proteomes" id="UP000054321">
    <property type="component" value="Unassembled WGS sequence"/>
</dbReference>
<dbReference type="HOGENOM" id="CLU_3002097_0_0_1"/>
<reference evidence="1 2" key="1">
    <citation type="submission" date="2014-04" db="EMBL/GenBank/DDBJ databases">
        <authorList>
            <consortium name="DOE Joint Genome Institute"/>
            <person name="Kuo A."/>
            <person name="Martino E."/>
            <person name="Perotto S."/>
            <person name="Kohler A."/>
            <person name="Nagy L.G."/>
            <person name="Floudas D."/>
            <person name="Copeland A."/>
            <person name="Barry K.W."/>
            <person name="Cichocki N."/>
            <person name="Veneault-Fourrey C."/>
            <person name="LaButti K."/>
            <person name="Lindquist E.A."/>
            <person name="Lipzen A."/>
            <person name="Lundell T."/>
            <person name="Morin E."/>
            <person name="Murat C."/>
            <person name="Sun H."/>
            <person name="Tunlid A."/>
            <person name="Henrissat B."/>
            <person name="Grigoriev I.V."/>
            <person name="Hibbett D.S."/>
            <person name="Martin F."/>
            <person name="Nordberg H.P."/>
            <person name="Cantor M.N."/>
            <person name="Hua S.X."/>
        </authorList>
    </citation>
    <scope>NUCLEOTIDE SEQUENCE [LARGE SCALE GENOMIC DNA]</scope>
    <source>
        <strain evidence="1 2">Zn</strain>
    </source>
</reference>
<evidence type="ECO:0000313" key="2">
    <source>
        <dbReference type="Proteomes" id="UP000054321"/>
    </source>
</evidence>
<gene>
    <name evidence="1" type="ORF">OIDMADRAFT_58208</name>
</gene>
<dbReference type="AlphaFoldDB" id="A0A0C3H2L1"/>
<evidence type="ECO:0000313" key="1">
    <source>
        <dbReference type="EMBL" id="KIM97604.1"/>
    </source>
</evidence>
<dbReference type="EMBL" id="KN832882">
    <property type="protein sequence ID" value="KIM97604.1"/>
    <property type="molecule type" value="Genomic_DNA"/>
</dbReference>
<accession>A0A0C3H2L1</accession>
<sequence>MVDDGYTSLEQSIHYLLAGASIYVQTQRSSSDKGEGRLEGNHKDLLQLFKDYIIPELNNL</sequence>
<protein>
    <submittedName>
        <fullName evidence="1">Uncharacterized protein</fullName>
    </submittedName>
</protein>
<keyword evidence="2" id="KW-1185">Reference proteome</keyword>
<dbReference type="InParanoid" id="A0A0C3H2L1"/>
<name>A0A0C3H2L1_OIDMZ</name>
<proteinExistence type="predicted"/>
<reference evidence="2" key="2">
    <citation type="submission" date="2015-01" db="EMBL/GenBank/DDBJ databases">
        <title>Evolutionary Origins and Diversification of the Mycorrhizal Mutualists.</title>
        <authorList>
            <consortium name="DOE Joint Genome Institute"/>
            <consortium name="Mycorrhizal Genomics Consortium"/>
            <person name="Kohler A."/>
            <person name="Kuo A."/>
            <person name="Nagy L.G."/>
            <person name="Floudas D."/>
            <person name="Copeland A."/>
            <person name="Barry K.W."/>
            <person name="Cichocki N."/>
            <person name="Veneault-Fourrey C."/>
            <person name="LaButti K."/>
            <person name="Lindquist E.A."/>
            <person name="Lipzen A."/>
            <person name="Lundell T."/>
            <person name="Morin E."/>
            <person name="Murat C."/>
            <person name="Riley R."/>
            <person name="Ohm R."/>
            <person name="Sun H."/>
            <person name="Tunlid A."/>
            <person name="Henrissat B."/>
            <person name="Grigoriev I.V."/>
            <person name="Hibbett D.S."/>
            <person name="Martin F."/>
        </authorList>
    </citation>
    <scope>NUCLEOTIDE SEQUENCE [LARGE SCALE GENOMIC DNA]</scope>
    <source>
        <strain evidence="2">Zn</strain>
    </source>
</reference>
<organism evidence="1 2">
    <name type="scientific">Oidiodendron maius (strain Zn)</name>
    <dbReference type="NCBI Taxonomy" id="913774"/>
    <lineage>
        <taxon>Eukaryota</taxon>
        <taxon>Fungi</taxon>
        <taxon>Dikarya</taxon>
        <taxon>Ascomycota</taxon>
        <taxon>Pezizomycotina</taxon>
        <taxon>Leotiomycetes</taxon>
        <taxon>Leotiomycetes incertae sedis</taxon>
        <taxon>Myxotrichaceae</taxon>
        <taxon>Oidiodendron</taxon>
    </lineage>
</organism>